<evidence type="ECO:0000313" key="2">
    <source>
        <dbReference type="Proteomes" id="UP000092460"/>
    </source>
</evidence>
<keyword evidence="2" id="KW-1185">Reference proteome</keyword>
<dbReference type="EMBL" id="JXJN01003857">
    <property type="status" value="NOT_ANNOTATED_CDS"/>
    <property type="molecule type" value="Genomic_DNA"/>
</dbReference>
<protein>
    <submittedName>
        <fullName evidence="1">Uncharacterized protein</fullName>
    </submittedName>
</protein>
<dbReference type="EMBL" id="JXJN01003856">
    <property type="status" value="NOT_ANNOTATED_CDS"/>
    <property type="molecule type" value="Genomic_DNA"/>
</dbReference>
<proteinExistence type="predicted"/>
<accession>A0A1B0AV12</accession>
<reference evidence="1" key="2">
    <citation type="submission" date="2020-05" db="UniProtKB">
        <authorList>
            <consortium name="EnsemblMetazoa"/>
        </authorList>
    </citation>
    <scope>IDENTIFICATION</scope>
    <source>
        <strain evidence="1">IAEA</strain>
    </source>
</reference>
<reference evidence="2" key="1">
    <citation type="submission" date="2015-01" db="EMBL/GenBank/DDBJ databases">
        <authorList>
            <person name="Aksoy S."/>
            <person name="Warren W."/>
            <person name="Wilson R.K."/>
        </authorList>
    </citation>
    <scope>NUCLEOTIDE SEQUENCE [LARGE SCALE GENOMIC DNA]</scope>
    <source>
        <strain evidence="2">IAEA</strain>
    </source>
</reference>
<dbReference type="EnsemblMetazoa" id="GPPI009603-RA">
    <property type="protein sequence ID" value="GPPI009603-PA"/>
    <property type="gene ID" value="GPPI009603"/>
</dbReference>
<evidence type="ECO:0000313" key="1">
    <source>
        <dbReference type="EnsemblMetazoa" id="GPPI009603-PA"/>
    </source>
</evidence>
<organism evidence="1 2">
    <name type="scientific">Glossina palpalis gambiensis</name>
    <dbReference type="NCBI Taxonomy" id="67801"/>
    <lineage>
        <taxon>Eukaryota</taxon>
        <taxon>Metazoa</taxon>
        <taxon>Ecdysozoa</taxon>
        <taxon>Arthropoda</taxon>
        <taxon>Hexapoda</taxon>
        <taxon>Insecta</taxon>
        <taxon>Pterygota</taxon>
        <taxon>Neoptera</taxon>
        <taxon>Endopterygota</taxon>
        <taxon>Diptera</taxon>
        <taxon>Brachycera</taxon>
        <taxon>Muscomorpha</taxon>
        <taxon>Hippoboscoidea</taxon>
        <taxon>Glossinidae</taxon>
        <taxon>Glossina</taxon>
    </lineage>
</organism>
<name>A0A1B0AV12_9MUSC</name>
<dbReference type="AlphaFoldDB" id="A0A1B0AV12"/>
<dbReference type="EMBL" id="JXJN01003858">
    <property type="status" value="NOT_ANNOTATED_CDS"/>
    <property type="molecule type" value="Genomic_DNA"/>
</dbReference>
<dbReference type="VEuPathDB" id="VectorBase:GPPI009603"/>
<dbReference type="Proteomes" id="UP000092460">
    <property type="component" value="Unassembled WGS sequence"/>
</dbReference>
<sequence>MILAGENVPCVRHPHQLYLDFVSQNKRVLFAVHLFQRRADLGSQACDYLSEIIAYMQQSAMSSRSEAVEKAIVLRYLDGQVDQVLLYDLAAAVLTSRVYLSPAESFQPPIATLTLMPLERYVTTRS</sequence>